<dbReference type="EMBL" id="JABSTU010004384">
    <property type="protein sequence ID" value="KAH7963967.1"/>
    <property type="molecule type" value="Genomic_DNA"/>
</dbReference>
<sequence>MGDSRIHKDKEMVTKFESGNLDATPPHDVEAQRSIAVVNIRGETNSLKMSHGSACAEVVNVISVIEEDVPPSSECVCEKNAGTAVPLGETNAVDVEVAGADTDGLAVVSTLKVPRDDEALPVGVTDMELDENGFSGDTVVGVLVDTVVDRTLERVDEIEECLDRNGVVFVGPEMNCSTLDVRRSKPGHEQRSSCQIASNMPQSATELSRWKYGPSNEGPGLRVREEVCLRVDAERSGIG</sequence>
<accession>A0A9J6CZ51</accession>
<name>A0A9J6CZ51_RHIMP</name>
<evidence type="ECO:0000313" key="3">
    <source>
        <dbReference type="Proteomes" id="UP000821866"/>
    </source>
</evidence>
<evidence type="ECO:0000256" key="1">
    <source>
        <dbReference type="SAM" id="MobiDB-lite"/>
    </source>
</evidence>
<proteinExistence type="predicted"/>
<feature type="region of interest" description="Disordered" evidence="1">
    <location>
        <begin position="183"/>
        <end position="202"/>
    </location>
</feature>
<protein>
    <submittedName>
        <fullName evidence="2">Uncharacterized protein</fullName>
    </submittedName>
</protein>
<keyword evidence="3" id="KW-1185">Reference proteome</keyword>
<dbReference type="Proteomes" id="UP000821866">
    <property type="component" value="Unassembled WGS sequence"/>
</dbReference>
<reference evidence="2" key="2">
    <citation type="submission" date="2021-09" db="EMBL/GenBank/DDBJ databases">
        <authorList>
            <person name="Jia N."/>
            <person name="Wang J."/>
            <person name="Shi W."/>
            <person name="Du L."/>
            <person name="Sun Y."/>
            <person name="Zhan W."/>
            <person name="Jiang J."/>
            <person name="Wang Q."/>
            <person name="Zhang B."/>
            <person name="Ji P."/>
            <person name="Sakyi L.B."/>
            <person name="Cui X."/>
            <person name="Yuan T."/>
            <person name="Jiang B."/>
            <person name="Yang W."/>
            <person name="Lam T.T.-Y."/>
            <person name="Chang Q."/>
            <person name="Ding S."/>
            <person name="Wang X."/>
            <person name="Zhu J."/>
            <person name="Ruan X."/>
            <person name="Zhao L."/>
            <person name="Wei J."/>
            <person name="Que T."/>
            <person name="Du C."/>
            <person name="Cheng J."/>
            <person name="Dai P."/>
            <person name="Han X."/>
            <person name="Huang E."/>
            <person name="Gao Y."/>
            <person name="Liu J."/>
            <person name="Shao H."/>
            <person name="Ye R."/>
            <person name="Li L."/>
            <person name="Wei W."/>
            <person name="Wang X."/>
            <person name="Wang C."/>
            <person name="Huo Q."/>
            <person name="Li W."/>
            <person name="Guo W."/>
            <person name="Chen H."/>
            <person name="Chen S."/>
            <person name="Zhou L."/>
            <person name="Zhou L."/>
            <person name="Ni X."/>
            <person name="Tian J."/>
            <person name="Zhou Y."/>
            <person name="Sheng Y."/>
            <person name="Liu T."/>
            <person name="Pan Y."/>
            <person name="Xia L."/>
            <person name="Li J."/>
            <person name="Zhao F."/>
            <person name="Cao W."/>
        </authorList>
    </citation>
    <scope>NUCLEOTIDE SEQUENCE</scope>
    <source>
        <strain evidence="2">Rmic-2018</strain>
        <tissue evidence="2">Larvae</tissue>
    </source>
</reference>
<organism evidence="2 3">
    <name type="scientific">Rhipicephalus microplus</name>
    <name type="common">Cattle tick</name>
    <name type="synonym">Boophilus microplus</name>
    <dbReference type="NCBI Taxonomy" id="6941"/>
    <lineage>
        <taxon>Eukaryota</taxon>
        <taxon>Metazoa</taxon>
        <taxon>Ecdysozoa</taxon>
        <taxon>Arthropoda</taxon>
        <taxon>Chelicerata</taxon>
        <taxon>Arachnida</taxon>
        <taxon>Acari</taxon>
        <taxon>Parasitiformes</taxon>
        <taxon>Ixodida</taxon>
        <taxon>Ixodoidea</taxon>
        <taxon>Ixodidae</taxon>
        <taxon>Rhipicephalinae</taxon>
        <taxon>Rhipicephalus</taxon>
        <taxon>Boophilus</taxon>
    </lineage>
</organism>
<reference evidence="2" key="1">
    <citation type="journal article" date="2020" name="Cell">
        <title>Large-Scale Comparative Analyses of Tick Genomes Elucidate Their Genetic Diversity and Vector Capacities.</title>
        <authorList>
            <consortium name="Tick Genome and Microbiome Consortium (TIGMIC)"/>
            <person name="Jia N."/>
            <person name="Wang J."/>
            <person name="Shi W."/>
            <person name="Du L."/>
            <person name="Sun Y."/>
            <person name="Zhan W."/>
            <person name="Jiang J.F."/>
            <person name="Wang Q."/>
            <person name="Zhang B."/>
            <person name="Ji P."/>
            <person name="Bell-Sakyi L."/>
            <person name="Cui X.M."/>
            <person name="Yuan T.T."/>
            <person name="Jiang B.G."/>
            <person name="Yang W.F."/>
            <person name="Lam T.T."/>
            <person name="Chang Q.C."/>
            <person name="Ding S.J."/>
            <person name="Wang X.J."/>
            <person name="Zhu J.G."/>
            <person name="Ruan X.D."/>
            <person name="Zhao L."/>
            <person name="Wei J.T."/>
            <person name="Ye R.Z."/>
            <person name="Que T.C."/>
            <person name="Du C.H."/>
            <person name="Zhou Y.H."/>
            <person name="Cheng J.X."/>
            <person name="Dai P.F."/>
            <person name="Guo W.B."/>
            <person name="Han X.H."/>
            <person name="Huang E.J."/>
            <person name="Li L.F."/>
            <person name="Wei W."/>
            <person name="Gao Y.C."/>
            <person name="Liu J.Z."/>
            <person name="Shao H.Z."/>
            <person name="Wang X."/>
            <person name="Wang C.C."/>
            <person name="Yang T.C."/>
            <person name="Huo Q.B."/>
            <person name="Li W."/>
            <person name="Chen H.Y."/>
            <person name="Chen S.E."/>
            <person name="Zhou L.G."/>
            <person name="Ni X.B."/>
            <person name="Tian J.H."/>
            <person name="Sheng Y."/>
            <person name="Liu T."/>
            <person name="Pan Y.S."/>
            <person name="Xia L.Y."/>
            <person name="Li J."/>
            <person name="Zhao F."/>
            <person name="Cao W.C."/>
        </authorList>
    </citation>
    <scope>NUCLEOTIDE SEQUENCE</scope>
    <source>
        <strain evidence="2">Rmic-2018</strain>
    </source>
</reference>
<feature type="compositionally biased region" description="Polar residues" evidence="1">
    <location>
        <begin position="192"/>
        <end position="202"/>
    </location>
</feature>
<comment type="caution">
    <text evidence="2">The sequence shown here is derived from an EMBL/GenBank/DDBJ whole genome shotgun (WGS) entry which is preliminary data.</text>
</comment>
<gene>
    <name evidence="2" type="ORF">HPB51_027800</name>
</gene>
<dbReference type="AlphaFoldDB" id="A0A9J6CZ51"/>
<evidence type="ECO:0000313" key="2">
    <source>
        <dbReference type="EMBL" id="KAH7963967.1"/>
    </source>
</evidence>